<keyword evidence="4" id="KW-1185">Reference proteome</keyword>
<dbReference type="Gene3D" id="3.40.50.1820">
    <property type="entry name" value="alpha/beta hydrolase"/>
    <property type="match status" value="1"/>
</dbReference>
<dbReference type="GO" id="GO:0016020">
    <property type="term" value="C:membrane"/>
    <property type="evidence" value="ECO:0007669"/>
    <property type="project" value="TreeGrafter"/>
</dbReference>
<dbReference type="PANTHER" id="PTHR43798">
    <property type="entry name" value="MONOACYLGLYCEROL LIPASE"/>
    <property type="match status" value="1"/>
</dbReference>
<comment type="caution">
    <text evidence="3">The sequence shown here is derived from an EMBL/GenBank/DDBJ whole genome shotgun (WGS) entry which is preliminary data.</text>
</comment>
<dbReference type="Proteomes" id="UP000298484">
    <property type="component" value="Unassembled WGS sequence"/>
</dbReference>
<evidence type="ECO:0000259" key="2">
    <source>
        <dbReference type="Pfam" id="PF00561"/>
    </source>
</evidence>
<proteinExistence type="predicted"/>
<dbReference type="PANTHER" id="PTHR43798:SF31">
    <property type="entry name" value="AB HYDROLASE SUPERFAMILY PROTEIN YCLE"/>
    <property type="match status" value="1"/>
</dbReference>
<protein>
    <submittedName>
        <fullName evidence="3">Alpha/beta hydrolase</fullName>
    </submittedName>
</protein>
<evidence type="ECO:0000313" key="4">
    <source>
        <dbReference type="Proteomes" id="UP000298484"/>
    </source>
</evidence>
<dbReference type="InterPro" id="IPR050266">
    <property type="entry name" value="AB_hydrolase_sf"/>
</dbReference>
<dbReference type="OrthoDB" id="1817159at2"/>
<dbReference type="AlphaFoldDB" id="A0A4Y9AAM6"/>
<accession>A0A4Y9AAM6</accession>
<evidence type="ECO:0000313" key="3">
    <source>
        <dbReference type="EMBL" id="TFJ91960.1"/>
    </source>
</evidence>
<dbReference type="InterPro" id="IPR029058">
    <property type="entry name" value="AB_hydrolase_fold"/>
</dbReference>
<dbReference type="GO" id="GO:0016787">
    <property type="term" value="F:hydrolase activity"/>
    <property type="evidence" value="ECO:0007669"/>
    <property type="project" value="UniProtKB-KW"/>
</dbReference>
<dbReference type="SUPFAM" id="SSF53474">
    <property type="entry name" value="alpha/beta-Hydrolases"/>
    <property type="match status" value="1"/>
</dbReference>
<organism evidence="3 4">
    <name type="scientific">Lentibacillus salicampi</name>
    <dbReference type="NCBI Taxonomy" id="175306"/>
    <lineage>
        <taxon>Bacteria</taxon>
        <taxon>Bacillati</taxon>
        <taxon>Bacillota</taxon>
        <taxon>Bacilli</taxon>
        <taxon>Bacillales</taxon>
        <taxon>Bacillaceae</taxon>
        <taxon>Lentibacillus</taxon>
    </lineage>
</organism>
<keyword evidence="1 3" id="KW-0378">Hydrolase</keyword>
<dbReference type="Pfam" id="PF00561">
    <property type="entry name" value="Abhydrolase_1"/>
    <property type="match status" value="1"/>
</dbReference>
<gene>
    <name evidence="3" type="ORF">E4U82_15070</name>
</gene>
<reference evidence="3 4" key="1">
    <citation type="submission" date="2019-03" db="EMBL/GenBank/DDBJ databases">
        <title>Genome sequence of Lentibacillus salicampi ATCC BAA-719.</title>
        <authorList>
            <person name="Maclea K.S."/>
            <person name="Simoes Junior M."/>
        </authorList>
    </citation>
    <scope>NUCLEOTIDE SEQUENCE [LARGE SCALE GENOMIC DNA]</scope>
    <source>
        <strain evidence="3 4">ATCC BAA-719</strain>
    </source>
</reference>
<dbReference type="InterPro" id="IPR000073">
    <property type="entry name" value="AB_hydrolase_1"/>
</dbReference>
<dbReference type="RefSeq" id="WP_135110983.1">
    <property type="nucleotide sequence ID" value="NZ_SRHY01000034.1"/>
</dbReference>
<dbReference type="EMBL" id="SRHY01000034">
    <property type="protein sequence ID" value="TFJ91960.1"/>
    <property type="molecule type" value="Genomic_DNA"/>
</dbReference>
<name>A0A4Y9AAM6_9BACI</name>
<evidence type="ECO:0000256" key="1">
    <source>
        <dbReference type="ARBA" id="ARBA00022801"/>
    </source>
</evidence>
<sequence length="285" mass="32495">MDKHSPPGEFVDYEQSKIHYIKKGTGDKTVVFSSGNGTSSPYADMYHLQNEISPHAETIIYERPGYGWSDSTTRSRSINTITDEMKKVLDEASENQSFIFVGHSMAALEIISYAQKYPEKVDGIVLMDGVHPQYASDMESSVPLSIHSTKFLKNTGILRLLSNFEFFQDNLVQGEHLPDHVKNEGISFALDRMWNKTMLEERKMIPENGKQVNKEGDLGDIPLIIFSASKNPMEGWKKSQEKLPKMSKNSKQIWIDTDNHFIHHEKPEMIVEEIKNLLKSKEGNE</sequence>
<feature type="domain" description="AB hydrolase-1" evidence="2">
    <location>
        <begin position="29"/>
        <end position="134"/>
    </location>
</feature>